<organism evidence="2 3">
    <name type="scientific">Rubus argutus</name>
    <name type="common">Southern blackberry</name>
    <dbReference type="NCBI Taxonomy" id="59490"/>
    <lineage>
        <taxon>Eukaryota</taxon>
        <taxon>Viridiplantae</taxon>
        <taxon>Streptophyta</taxon>
        <taxon>Embryophyta</taxon>
        <taxon>Tracheophyta</taxon>
        <taxon>Spermatophyta</taxon>
        <taxon>Magnoliopsida</taxon>
        <taxon>eudicotyledons</taxon>
        <taxon>Gunneridae</taxon>
        <taxon>Pentapetalae</taxon>
        <taxon>rosids</taxon>
        <taxon>fabids</taxon>
        <taxon>Rosales</taxon>
        <taxon>Rosaceae</taxon>
        <taxon>Rosoideae</taxon>
        <taxon>Rosoideae incertae sedis</taxon>
        <taxon>Rubus</taxon>
    </lineage>
</organism>
<evidence type="ECO:0000313" key="2">
    <source>
        <dbReference type="EMBL" id="KAK9936045.1"/>
    </source>
</evidence>
<dbReference type="Proteomes" id="UP001457282">
    <property type="component" value="Unassembled WGS sequence"/>
</dbReference>
<feature type="region of interest" description="Disordered" evidence="1">
    <location>
        <begin position="1"/>
        <end position="75"/>
    </location>
</feature>
<feature type="compositionally biased region" description="Basic and acidic residues" evidence="1">
    <location>
        <begin position="202"/>
        <end position="216"/>
    </location>
</feature>
<feature type="region of interest" description="Disordered" evidence="1">
    <location>
        <begin position="178"/>
        <end position="249"/>
    </location>
</feature>
<evidence type="ECO:0000256" key="1">
    <source>
        <dbReference type="SAM" id="MobiDB-lite"/>
    </source>
</evidence>
<feature type="compositionally biased region" description="Basic residues" evidence="1">
    <location>
        <begin position="60"/>
        <end position="74"/>
    </location>
</feature>
<reference evidence="2 3" key="1">
    <citation type="journal article" date="2023" name="G3 (Bethesda)">
        <title>A chromosome-length genome assembly and annotation of blackberry (Rubus argutus, cv. 'Hillquist').</title>
        <authorList>
            <person name="Bruna T."/>
            <person name="Aryal R."/>
            <person name="Dudchenko O."/>
            <person name="Sargent D.J."/>
            <person name="Mead D."/>
            <person name="Buti M."/>
            <person name="Cavallini A."/>
            <person name="Hytonen T."/>
            <person name="Andres J."/>
            <person name="Pham M."/>
            <person name="Weisz D."/>
            <person name="Mascagni F."/>
            <person name="Usai G."/>
            <person name="Natali L."/>
            <person name="Bassil N."/>
            <person name="Fernandez G.E."/>
            <person name="Lomsadze A."/>
            <person name="Armour M."/>
            <person name="Olukolu B."/>
            <person name="Poorten T."/>
            <person name="Britton C."/>
            <person name="Davik J."/>
            <person name="Ashrafi H."/>
            <person name="Aiden E.L."/>
            <person name="Borodovsky M."/>
            <person name="Worthington M."/>
        </authorList>
    </citation>
    <scope>NUCLEOTIDE SEQUENCE [LARGE SCALE GENOMIC DNA]</scope>
    <source>
        <strain evidence="2">PI 553951</strain>
    </source>
</reference>
<evidence type="ECO:0000313" key="3">
    <source>
        <dbReference type="Proteomes" id="UP001457282"/>
    </source>
</evidence>
<dbReference type="AlphaFoldDB" id="A0AAW1XJR0"/>
<protein>
    <submittedName>
        <fullName evidence="2">Uncharacterized protein</fullName>
    </submittedName>
</protein>
<accession>A0AAW1XJR0</accession>
<name>A0AAW1XJR0_RUBAR</name>
<sequence length="328" mass="37329">MTSFAKGGIEIETETDRHSVRSDDDDHHHKQIETHKGNFEGGKTTHRKSVKQKAPASCPKCHRRRDRRRARTKKPPLPGGYGYLCSGVGVDDNGHYYEVRSDLVGYMSCLRCGVDGDHWDPYCPNPINDPPESDETAAARLSWKYILRDFNPKHQIDKEVETHKGGIEIEKHCHHIDDNSGRGPFKRPRLEDTISSDDLLAADDKEIETHKEEGGKTTHRKSVKQKAPASCPKCRRRRDRRRARTEKPPLPEGYGYLCSGVGVDDNGHYYEVRSDLVGYMSCLRCGVDGDHWDPYCPNPINDPPESDETAAARLSWKYILRDFNPKSH</sequence>
<comment type="caution">
    <text evidence="2">The sequence shown here is derived from an EMBL/GenBank/DDBJ whole genome shotgun (WGS) entry which is preliminary data.</text>
</comment>
<feature type="compositionally biased region" description="Basic and acidic residues" evidence="1">
    <location>
        <begin position="14"/>
        <end position="38"/>
    </location>
</feature>
<feature type="compositionally biased region" description="Basic residues" evidence="1">
    <location>
        <begin position="233"/>
        <end position="244"/>
    </location>
</feature>
<proteinExistence type="predicted"/>
<gene>
    <name evidence="2" type="ORF">M0R45_012908</name>
</gene>
<dbReference type="EMBL" id="JBEDUW010000003">
    <property type="protein sequence ID" value="KAK9936045.1"/>
    <property type="molecule type" value="Genomic_DNA"/>
</dbReference>
<keyword evidence="3" id="KW-1185">Reference proteome</keyword>